<feature type="domain" description="OmpR/PhoB-type" evidence="13">
    <location>
        <begin position="148"/>
        <end position="248"/>
    </location>
</feature>
<dbReference type="FunFam" id="1.10.10.10:FF:000099">
    <property type="entry name" value="Two-component system response regulator TorR"/>
    <property type="match status" value="1"/>
</dbReference>
<evidence type="ECO:0000256" key="11">
    <source>
        <dbReference type="PROSITE-ProRule" id="PRU01091"/>
    </source>
</evidence>
<evidence type="ECO:0000256" key="7">
    <source>
        <dbReference type="ARBA" id="ARBA00023159"/>
    </source>
</evidence>
<evidence type="ECO:0000313" key="14">
    <source>
        <dbReference type="EMBL" id="GJD79600.1"/>
    </source>
</evidence>
<dbReference type="Gene3D" id="6.10.250.690">
    <property type="match status" value="1"/>
</dbReference>
<dbReference type="GO" id="GO:0000976">
    <property type="term" value="F:transcription cis-regulatory region binding"/>
    <property type="evidence" value="ECO:0007669"/>
    <property type="project" value="TreeGrafter"/>
</dbReference>
<dbReference type="PROSITE" id="PS50110">
    <property type="entry name" value="RESPONSE_REGULATORY"/>
    <property type="match status" value="1"/>
</dbReference>
<keyword evidence="2" id="KW-0963">Cytoplasm</keyword>
<organism evidence="14 15">
    <name type="scientific">Methylobacterium gregans</name>
    <dbReference type="NCBI Taxonomy" id="374424"/>
    <lineage>
        <taxon>Bacteria</taxon>
        <taxon>Pseudomonadati</taxon>
        <taxon>Pseudomonadota</taxon>
        <taxon>Alphaproteobacteria</taxon>
        <taxon>Hyphomicrobiales</taxon>
        <taxon>Methylobacteriaceae</taxon>
        <taxon>Methylobacterium</taxon>
    </lineage>
</organism>
<evidence type="ECO:0000256" key="9">
    <source>
        <dbReference type="ARBA" id="ARBA00067337"/>
    </source>
</evidence>
<keyword evidence="6 11" id="KW-0238">DNA-binding</keyword>
<dbReference type="Gene3D" id="1.10.10.10">
    <property type="entry name" value="Winged helix-like DNA-binding domain superfamily/Winged helix DNA-binding domain"/>
    <property type="match status" value="1"/>
</dbReference>
<evidence type="ECO:0000259" key="12">
    <source>
        <dbReference type="PROSITE" id="PS50110"/>
    </source>
</evidence>
<keyword evidence="3 10" id="KW-0597">Phosphoprotein</keyword>
<dbReference type="Pfam" id="PF00486">
    <property type="entry name" value="Trans_reg_C"/>
    <property type="match status" value="1"/>
</dbReference>
<evidence type="ECO:0000259" key="13">
    <source>
        <dbReference type="PROSITE" id="PS51755"/>
    </source>
</evidence>
<dbReference type="SMART" id="SM00862">
    <property type="entry name" value="Trans_reg_C"/>
    <property type="match status" value="1"/>
</dbReference>
<proteinExistence type="predicted"/>
<dbReference type="SMART" id="SM00448">
    <property type="entry name" value="REC"/>
    <property type="match status" value="1"/>
</dbReference>
<comment type="caution">
    <text evidence="14">The sequence shown here is derived from an EMBL/GenBank/DDBJ whole genome shotgun (WGS) entry which is preliminary data.</text>
</comment>
<dbReference type="InterPro" id="IPR001789">
    <property type="entry name" value="Sig_transdc_resp-reg_receiver"/>
</dbReference>
<dbReference type="InterPro" id="IPR036388">
    <property type="entry name" value="WH-like_DNA-bd_sf"/>
</dbReference>
<accession>A0AA37HPX7</accession>
<evidence type="ECO:0000256" key="8">
    <source>
        <dbReference type="ARBA" id="ARBA00023163"/>
    </source>
</evidence>
<dbReference type="PANTHER" id="PTHR48111:SF4">
    <property type="entry name" value="DNA-BINDING DUAL TRANSCRIPTIONAL REGULATOR OMPR"/>
    <property type="match status" value="1"/>
</dbReference>
<dbReference type="InterPro" id="IPR011006">
    <property type="entry name" value="CheY-like_superfamily"/>
</dbReference>
<feature type="domain" description="Response regulatory" evidence="12">
    <location>
        <begin position="20"/>
        <end position="133"/>
    </location>
</feature>
<feature type="DNA-binding region" description="OmpR/PhoB-type" evidence="11">
    <location>
        <begin position="148"/>
        <end position="248"/>
    </location>
</feature>
<comment type="subcellular location">
    <subcellularLocation>
        <location evidence="1">Cytoplasm</location>
    </subcellularLocation>
</comment>
<evidence type="ECO:0000256" key="1">
    <source>
        <dbReference type="ARBA" id="ARBA00004496"/>
    </source>
</evidence>
<reference evidence="14" key="2">
    <citation type="submission" date="2021-08" db="EMBL/GenBank/DDBJ databases">
        <authorList>
            <person name="Tani A."/>
            <person name="Ola A."/>
            <person name="Ogura Y."/>
            <person name="Katsura K."/>
            <person name="Hayashi T."/>
        </authorList>
    </citation>
    <scope>NUCLEOTIDE SEQUENCE</scope>
    <source>
        <strain evidence="14">NBRC 103626</strain>
    </source>
</reference>
<keyword evidence="5" id="KW-0805">Transcription regulation</keyword>
<evidence type="ECO:0000256" key="4">
    <source>
        <dbReference type="ARBA" id="ARBA00023012"/>
    </source>
</evidence>
<dbReference type="GO" id="GO:0005829">
    <property type="term" value="C:cytosol"/>
    <property type="evidence" value="ECO:0007669"/>
    <property type="project" value="TreeGrafter"/>
</dbReference>
<dbReference type="SUPFAM" id="SSF52172">
    <property type="entry name" value="CheY-like"/>
    <property type="match status" value="1"/>
</dbReference>
<dbReference type="AlphaFoldDB" id="A0AA37HPX7"/>
<evidence type="ECO:0000256" key="2">
    <source>
        <dbReference type="ARBA" id="ARBA00022490"/>
    </source>
</evidence>
<name>A0AA37HPX7_9HYPH</name>
<dbReference type="CDD" id="cd00383">
    <property type="entry name" value="trans_reg_C"/>
    <property type="match status" value="1"/>
</dbReference>
<dbReference type="EMBL" id="BPQM01000065">
    <property type="protein sequence ID" value="GJD79600.1"/>
    <property type="molecule type" value="Genomic_DNA"/>
</dbReference>
<feature type="modified residue" description="4-aspartylphosphate" evidence="10">
    <location>
        <position position="69"/>
    </location>
</feature>
<dbReference type="InterPro" id="IPR039420">
    <property type="entry name" value="WalR-like"/>
</dbReference>
<dbReference type="InterPro" id="IPR016032">
    <property type="entry name" value="Sig_transdc_resp-reg_C-effctor"/>
</dbReference>
<keyword evidence="15" id="KW-1185">Reference proteome</keyword>
<dbReference type="Gene3D" id="3.40.50.2300">
    <property type="match status" value="1"/>
</dbReference>
<evidence type="ECO:0000256" key="3">
    <source>
        <dbReference type="ARBA" id="ARBA00022553"/>
    </source>
</evidence>
<evidence type="ECO:0000313" key="15">
    <source>
        <dbReference type="Proteomes" id="UP001055108"/>
    </source>
</evidence>
<dbReference type="SUPFAM" id="SSF46894">
    <property type="entry name" value="C-terminal effector domain of the bipartite response regulators"/>
    <property type="match status" value="1"/>
</dbReference>
<dbReference type="PROSITE" id="PS51755">
    <property type="entry name" value="OMPR_PHOB"/>
    <property type="match status" value="1"/>
</dbReference>
<sequence length="253" mass="27817">MKRWLMERDDRPGAGCAQEHILLIEDDDGMRVLVTRLLRESGYRVTGCRSGAEMWSLLPGKSVDLVLLDVMLPGASGFDLLRALRSKGTVPVIMLSARNEEADRVLGLELGADDYVAKPFGRPELLARIRAVLRRTTIAPAATAAERAQVLTFAGWRLDLRSRQLTDPGGAAVDLSGAEHDLLMVFLEHPGRVLGREQILEMSRGRLAAPSDRSVDTLVSRLRRKLEPPEGTLPVIKTVRGSGYMMAAKVERA</sequence>
<keyword evidence="8" id="KW-0804">Transcription</keyword>
<gene>
    <name evidence="14" type="primary">arcA_1</name>
    <name evidence="14" type="ORF">NBEOAGPD_2829</name>
</gene>
<evidence type="ECO:0000256" key="6">
    <source>
        <dbReference type="ARBA" id="ARBA00023125"/>
    </source>
</evidence>
<dbReference type="Pfam" id="PF00072">
    <property type="entry name" value="Response_reg"/>
    <property type="match status" value="1"/>
</dbReference>
<dbReference type="Proteomes" id="UP001055108">
    <property type="component" value="Unassembled WGS sequence"/>
</dbReference>
<protein>
    <recommendedName>
        <fullName evidence="9">Regulatory protein VirG</fullName>
    </recommendedName>
</protein>
<dbReference type="GO" id="GO:0032993">
    <property type="term" value="C:protein-DNA complex"/>
    <property type="evidence" value="ECO:0007669"/>
    <property type="project" value="TreeGrafter"/>
</dbReference>
<dbReference type="CDD" id="cd17574">
    <property type="entry name" value="REC_OmpR"/>
    <property type="match status" value="1"/>
</dbReference>
<evidence type="ECO:0000256" key="10">
    <source>
        <dbReference type="PROSITE-ProRule" id="PRU00169"/>
    </source>
</evidence>
<keyword evidence="4" id="KW-0902">Two-component regulatory system</keyword>
<evidence type="ECO:0000256" key="5">
    <source>
        <dbReference type="ARBA" id="ARBA00023015"/>
    </source>
</evidence>
<dbReference type="GO" id="GO:0006355">
    <property type="term" value="P:regulation of DNA-templated transcription"/>
    <property type="evidence" value="ECO:0007669"/>
    <property type="project" value="InterPro"/>
</dbReference>
<dbReference type="PANTHER" id="PTHR48111">
    <property type="entry name" value="REGULATOR OF RPOS"/>
    <property type="match status" value="1"/>
</dbReference>
<dbReference type="GO" id="GO:0000156">
    <property type="term" value="F:phosphorelay response regulator activity"/>
    <property type="evidence" value="ECO:0007669"/>
    <property type="project" value="TreeGrafter"/>
</dbReference>
<dbReference type="InterPro" id="IPR001867">
    <property type="entry name" value="OmpR/PhoB-type_DNA-bd"/>
</dbReference>
<reference evidence="14" key="1">
    <citation type="journal article" date="2016" name="Front. Microbiol.">
        <title>Genome Sequence of the Piezophilic, Mesophilic Sulfate-Reducing Bacterium Desulfovibrio indicus J2T.</title>
        <authorList>
            <person name="Cao J."/>
            <person name="Maignien L."/>
            <person name="Shao Z."/>
            <person name="Alain K."/>
            <person name="Jebbar M."/>
        </authorList>
    </citation>
    <scope>NUCLEOTIDE SEQUENCE</scope>
    <source>
        <strain evidence="14">NBRC 103626</strain>
    </source>
</reference>
<keyword evidence="7" id="KW-0010">Activator</keyword>